<dbReference type="KEGG" id="spue:AB5L97_00470"/>
<evidence type="ECO:0000313" key="1">
    <source>
        <dbReference type="EMBL" id="XDP45536.1"/>
    </source>
</evidence>
<dbReference type="RefSeq" id="WP_369046051.1">
    <property type="nucleotide sequence ID" value="NZ_CP163302.1"/>
</dbReference>
<protein>
    <submittedName>
        <fullName evidence="1">Uncharacterized protein</fullName>
    </submittedName>
</protein>
<dbReference type="AlphaFoldDB" id="A0AB39L3H1"/>
<dbReference type="EMBL" id="CP163302">
    <property type="protein sequence ID" value="XDP45536.1"/>
    <property type="molecule type" value="Genomic_DNA"/>
</dbReference>
<name>A0AB39L3H1_9MICC</name>
<gene>
    <name evidence="1" type="ORF">AB5L97_00470</name>
</gene>
<organism evidence="1">
    <name type="scientific">Sinomonas puerhi</name>
    <dbReference type="NCBI Taxonomy" id="3238584"/>
    <lineage>
        <taxon>Bacteria</taxon>
        <taxon>Bacillati</taxon>
        <taxon>Actinomycetota</taxon>
        <taxon>Actinomycetes</taxon>
        <taxon>Micrococcales</taxon>
        <taxon>Micrococcaceae</taxon>
        <taxon>Sinomonas</taxon>
    </lineage>
</organism>
<proteinExistence type="predicted"/>
<accession>A0AB39L3H1</accession>
<sequence length="105" mass="10759">MSPLELVRAAYGATELLAPGAVERLLLGSVPDARARTVVRILGARHLAQALVTARAGAGMHRLGGAVDAVHALTMAAVAALDPKRRRAAAVNAALALVFAAGEFR</sequence>
<reference evidence="1" key="1">
    <citation type="submission" date="2024-07" db="EMBL/GenBank/DDBJ databases">
        <authorList>
            <person name="fu j."/>
        </authorList>
    </citation>
    <scope>NUCLEOTIDE SEQUENCE</scope>
    <source>
        <strain evidence="1">P10A9</strain>
    </source>
</reference>